<evidence type="ECO:0000313" key="16">
    <source>
        <dbReference type="EMBL" id="KAF2098200.1"/>
    </source>
</evidence>
<protein>
    <recommendedName>
        <fullName evidence="13">Nicotinamide-nucleotide adenylyltransferase</fullName>
        <ecNumber evidence="13">2.7.7.1</ecNumber>
        <ecNumber evidence="13">2.7.7.18</ecNumber>
    </recommendedName>
</protein>
<comment type="function">
    <text evidence="12">Catalyzes the formation of NAD(+) from nicotinamide mononucleotide (NMN) and ATP. Can also use the deamidated form; nicotinic acid mononucleotide (NaMN) as substrate with the same efficiency. Can use triazofurin monophosphate (TrMP) as substrate. Can also use GTP and ITP as nucleotide donors. Also catalyzes the reverse reaction, i.e. the pyrophosphorolytic cleavage of NAD(+). For the pyrophosphorolytic activity, can use NAD(+), NADH, NaAD, nicotinic acid adenine dinucleotide phosphate (NHD), nicotinamide guanine dinucleotide (NGD) as substrates. Fails to cleave phosphorylated dinucleotides NADP(+), NADPH and NaADP(+). Protects against axonal degeneration following injury. May be involved in the maintenance of axonal integrity. Also functions as a stress-response chaperone protein that prevents toxic aggregation of proteins; this function may be independent of its NAD(+) synthesis activity.</text>
</comment>
<evidence type="ECO:0000256" key="13">
    <source>
        <dbReference type="RuleBase" id="RU362021"/>
    </source>
</evidence>
<reference evidence="16" key="1">
    <citation type="journal article" date="2020" name="Stud. Mycol.">
        <title>101 Dothideomycetes genomes: a test case for predicting lifestyles and emergence of pathogens.</title>
        <authorList>
            <person name="Haridas S."/>
            <person name="Albert R."/>
            <person name="Binder M."/>
            <person name="Bloem J."/>
            <person name="Labutti K."/>
            <person name="Salamov A."/>
            <person name="Andreopoulos B."/>
            <person name="Baker S."/>
            <person name="Barry K."/>
            <person name="Bills G."/>
            <person name="Bluhm B."/>
            <person name="Cannon C."/>
            <person name="Castanera R."/>
            <person name="Culley D."/>
            <person name="Daum C."/>
            <person name="Ezra D."/>
            <person name="Gonzalez J."/>
            <person name="Henrissat B."/>
            <person name="Kuo A."/>
            <person name="Liang C."/>
            <person name="Lipzen A."/>
            <person name="Lutzoni F."/>
            <person name="Magnuson J."/>
            <person name="Mondo S."/>
            <person name="Nolan M."/>
            <person name="Ohm R."/>
            <person name="Pangilinan J."/>
            <person name="Park H.-J."/>
            <person name="Ramirez L."/>
            <person name="Alfaro M."/>
            <person name="Sun H."/>
            <person name="Tritt A."/>
            <person name="Yoshinaga Y."/>
            <person name="Zwiers L.-H."/>
            <person name="Turgeon B."/>
            <person name="Goodwin S."/>
            <person name="Spatafora J."/>
            <person name="Crous P."/>
            <person name="Grigoriev I."/>
        </authorList>
    </citation>
    <scope>NUCLEOTIDE SEQUENCE</scope>
    <source>
        <strain evidence="16">CBS 133067</strain>
    </source>
</reference>
<evidence type="ECO:0000256" key="10">
    <source>
        <dbReference type="ARBA" id="ARBA00023128"/>
    </source>
</evidence>
<dbReference type="GO" id="GO:0000309">
    <property type="term" value="F:nicotinamide-nucleotide adenylyltransferase activity"/>
    <property type="evidence" value="ECO:0007669"/>
    <property type="project" value="UniProtKB-EC"/>
</dbReference>
<dbReference type="GO" id="GO:0004515">
    <property type="term" value="F:nicotinate-nucleotide adenylyltransferase activity"/>
    <property type="evidence" value="ECO:0007669"/>
    <property type="project" value="UniProtKB-EC"/>
</dbReference>
<dbReference type="PANTHER" id="PTHR12039">
    <property type="entry name" value="NICOTINAMIDE MONONUCLEOTIDE ADENYLYLTRANSFERASE"/>
    <property type="match status" value="1"/>
</dbReference>
<comment type="subcellular location">
    <subcellularLocation>
        <location evidence="2">Mitochondrion</location>
    </subcellularLocation>
</comment>
<keyword evidence="7 13" id="KW-0547">Nucleotide-binding</keyword>
<evidence type="ECO:0000256" key="8">
    <source>
        <dbReference type="ARBA" id="ARBA00022840"/>
    </source>
</evidence>
<dbReference type="EC" id="2.7.7.1" evidence="13"/>
<dbReference type="Proteomes" id="UP000799772">
    <property type="component" value="Unassembled WGS sequence"/>
</dbReference>
<comment type="subunit">
    <text evidence="3">Homotetramer.</text>
</comment>
<feature type="domain" description="Cytidyltransferase-like" evidence="15">
    <location>
        <begin position="32"/>
        <end position="220"/>
    </location>
</feature>
<sequence length="274" mass="30733">MDKTQQPPGYTFPDRKLKRKLSSPTRIPLVLVACGSFSPITYLHMRLFEVARDWTKFNTDYEVVGCFLSPVGDKYVKAGLASAPHRLNMCELATRDSEMIDVDPWEAYMKEYQPTAIVLDHFDYEINEKIGGIETGEGQQKAKARIALLAGADLIQTFSAPGVWSEKDLDHILNNYKIFAVERAGTDIDDALATLGQKFKDNIYVVHQLIQNDVSSTKIRLFLKRDMSVRYLIPQPVIQYIDEHGLYGDDGTSSVHDKEKGKAIEPASSSSNGP</sequence>
<dbReference type="GO" id="GO:0005524">
    <property type="term" value="F:ATP binding"/>
    <property type="evidence" value="ECO:0007669"/>
    <property type="project" value="UniProtKB-KW"/>
</dbReference>
<keyword evidence="8 13" id="KW-0067">ATP-binding</keyword>
<organism evidence="16 17">
    <name type="scientific">Rhizodiscina lignyota</name>
    <dbReference type="NCBI Taxonomy" id="1504668"/>
    <lineage>
        <taxon>Eukaryota</taxon>
        <taxon>Fungi</taxon>
        <taxon>Dikarya</taxon>
        <taxon>Ascomycota</taxon>
        <taxon>Pezizomycotina</taxon>
        <taxon>Dothideomycetes</taxon>
        <taxon>Pleosporomycetidae</taxon>
        <taxon>Aulographales</taxon>
        <taxon>Rhizodiscinaceae</taxon>
        <taxon>Rhizodiscina</taxon>
    </lineage>
</organism>
<feature type="region of interest" description="Disordered" evidence="14">
    <location>
        <begin position="251"/>
        <end position="274"/>
    </location>
</feature>
<accession>A0A9P4M5T1</accession>
<keyword evidence="9 13" id="KW-0520">NAD</keyword>
<keyword evidence="17" id="KW-1185">Reference proteome</keyword>
<comment type="catalytic activity">
    <reaction evidence="11 13">
        <text>beta-nicotinamide D-ribonucleotide + ATP + H(+) = diphosphate + NAD(+)</text>
        <dbReference type="Rhea" id="RHEA:21360"/>
        <dbReference type="ChEBI" id="CHEBI:14649"/>
        <dbReference type="ChEBI" id="CHEBI:15378"/>
        <dbReference type="ChEBI" id="CHEBI:30616"/>
        <dbReference type="ChEBI" id="CHEBI:33019"/>
        <dbReference type="ChEBI" id="CHEBI:57540"/>
        <dbReference type="EC" id="2.7.7.1"/>
    </reaction>
</comment>
<dbReference type="PANTHER" id="PTHR12039:SF0">
    <property type="entry name" value="NICOTINAMIDE-NUCLEOTIDE ADENYLYLTRANSFERASE"/>
    <property type="match status" value="1"/>
</dbReference>
<evidence type="ECO:0000256" key="7">
    <source>
        <dbReference type="ARBA" id="ARBA00022741"/>
    </source>
</evidence>
<evidence type="ECO:0000256" key="12">
    <source>
        <dbReference type="ARBA" id="ARBA00093425"/>
    </source>
</evidence>
<gene>
    <name evidence="16" type="ORF">NA57DRAFT_40253</name>
</gene>
<keyword evidence="6 13" id="KW-0548">Nucleotidyltransferase</keyword>
<dbReference type="GO" id="GO:0009435">
    <property type="term" value="P:NAD+ biosynthetic process"/>
    <property type="evidence" value="ECO:0007669"/>
    <property type="project" value="InterPro"/>
</dbReference>
<dbReference type="InterPro" id="IPR051182">
    <property type="entry name" value="Euk_NMN_adenylyltrnsfrase"/>
</dbReference>
<evidence type="ECO:0000313" key="17">
    <source>
        <dbReference type="Proteomes" id="UP000799772"/>
    </source>
</evidence>
<keyword evidence="10" id="KW-0496">Mitochondrion</keyword>
<evidence type="ECO:0000256" key="6">
    <source>
        <dbReference type="ARBA" id="ARBA00022695"/>
    </source>
</evidence>
<dbReference type="AlphaFoldDB" id="A0A9P4M5T1"/>
<dbReference type="EC" id="2.7.7.18" evidence="13"/>
<dbReference type="FunFam" id="3.40.50.620:FF:000221">
    <property type="entry name" value="Nicotinamide/nicotinic acid mononucleotide adenylyltransferase 3"/>
    <property type="match status" value="1"/>
</dbReference>
<dbReference type="GO" id="GO:0005759">
    <property type="term" value="C:mitochondrial matrix"/>
    <property type="evidence" value="ECO:0007669"/>
    <property type="project" value="UniProtKB-ARBA"/>
</dbReference>
<evidence type="ECO:0000256" key="5">
    <source>
        <dbReference type="ARBA" id="ARBA00022679"/>
    </source>
</evidence>
<evidence type="ECO:0000256" key="4">
    <source>
        <dbReference type="ARBA" id="ARBA00022642"/>
    </source>
</evidence>
<comment type="similarity">
    <text evidence="13">Belongs to the eukaryotic NMN adenylyltransferase family.</text>
</comment>
<keyword evidence="4 13" id="KW-0662">Pyridine nucleotide biosynthesis</keyword>
<keyword evidence="5 13" id="KW-0808">Transferase</keyword>
<evidence type="ECO:0000256" key="9">
    <source>
        <dbReference type="ARBA" id="ARBA00023027"/>
    </source>
</evidence>
<dbReference type="OrthoDB" id="422187at2759"/>
<evidence type="ECO:0000256" key="3">
    <source>
        <dbReference type="ARBA" id="ARBA00011881"/>
    </source>
</evidence>
<dbReference type="Pfam" id="PF01467">
    <property type="entry name" value="CTP_transf_like"/>
    <property type="match status" value="1"/>
</dbReference>
<dbReference type="InterPro" id="IPR004821">
    <property type="entry name" value="Cyt_trans-like"/>
</dbReference>
<dbReference type="SUPFAM" id="SSF52374">
    <property type="entry name" value="Nucleotidylyl transferase"/>
    <property type="match status" value="1"/>
</dbReference>
<comment type="caution">
    <text evidence="16">The sequence shown here is derived from an EMBL/GenBank/DDBJ whole genome shotgun (WGS) entry which is preliminary data.</text>
</comment>
<evidence type="ECO:0000256" key="1">
    <source>
        <dbReference type="ARBA" id="ARBA00001946"/>
    </source>
</evidence>
<proteinExistence type="inferred from homology"/>
<dbReference type="EMBL" id="ML978127">
    <property type="protein sequence ID" value="KAF2098200.1"/>
    <property type="molecule type" value="Genomic_DNA"/>
</dbReference>
<comment type="cofactor">
    <cofactor evidence="1">
        <name>Mg(2+)</name>
        <dbReference type="ChEBI" id="CHEBI:18420"/>
    </cofactor>
</comment>
<evidence type="ECO:0000256" key="14">
    <source>
        <dbReference type="SAM" id="MobiDB-lite"/>
    </source>
</evidence>
<evidence type="ECO:0000256" key="2">
    <source>
        <dbReference type="ARBA" id="ARBA00004173"/>
    </source>
</evidence>
<comment type="pathway">
    <text evidence="13">Cofactor biosynthesis; NAD(+) biosynthesis; NAD(+) from nicotinamide D-ribonucleotide: step 1/1.</text>
</comment>
<evidence type="ECO:0000259" key="15">
    <source>
        <dbReference type="Pfam" id="PF01467"/>
    </source>
</evidence>
<dbReference type="InterPro" id="IPR005248">
    <property type="entry name" value="NadD/NMNAT"/>
</dbReference>
<dbReference type="Gene3D" id="3.40.50.620">
    <property type="entry name" value="HUPs"/>
    <property type="match status" value="1"/>
</dbReference>
<evidence type="ECO:0000256" key="11">
    <source>
        <dbReference type="ARBA" id="ARBA00049001"/>
    </source>
</evidence>
<dbReference type="NCBIfam" id="TIGR00482">
    <property type="entry name" value="nicotinate (nicotinamide) nucleotide adenylyltransferase"/>
    <property type="match status" value="1"/>
</dbReference>
<dbReference type="InterPro" id="IPR014729">
    <property type="entry name" value="Rossmann-like_a/b/a_fold"/>
</dbReference>
<comment type="catalytic activity">
    <reaction evidence="13">
        <text>nicotinate beta-D-ribonucleotide + ATP + H(+) = deamido-NAD(+) + diphosphate</text>
        <dbReference type="Rhea" id="RHEA:22860"/>
        <dbReference type="ChEBI" id="CHEBI:15378"/>
        <dbReference type="ChEBI" id="CHEBI:30616"/>
        <dbReference type="ChEBI" id="CHEBI:33019"/>
        <dbReference type="ChEBI" id="CHEBI:57502"/>
        <dbReference type="ChEBI" id="CHEBI:58437"/>
        <dbReference type="EC" id="2.7.7.18"/>
    </reaction>
</comment>
<name>A0A9P4M5T1_9PEZI</name>